<keyword evidence="2" id="KW-0808">Transferase</keyword>
<evidence type="ECO:0000313" key="3">
    <source>
        <dbReference type="EMBL" id="GMK57008.1"/>
    </source>
</evidence>
<comment type="similarity">
    <text evidence="1">Belongs to the CoA-transferase III family.</text>
</comment>
<reference evidence="3" key="1">
    <citation type="journal article" date="2023" name="BMC Genomics">
        <title>Chromosome-level genome assemblies of Cutaneotrichosporon spp. (Trichosporonales, Basidiomycota) reveal imbalanced evolution between nucleotide sequences and chromosome synteny.</title>
        <authorList>
            <person name="Kobayashi Y."/>
            <person name="Kayamori A."/>
            <person name="Aoki K."/>
            <person name="Shiwa Y."/>
            <person name="Matsutani M."/>
            <person name="Fujita N."/>
            <person name="Sugita T."/>
            <person name="Iwasaki W."/>
            <person name="Tanaka N."/>
            <person name="Takashima M."/>
        </authorList>
    </citation>
    <scope>NUCLEOTIDE SEQUENCE</scope>
    <source>
        <strain evidence="3">HIS016</strain>
    </source>
</reference>
<dbReference type="Pfam" id="PF02515">
    <property type="entry name" value="CoA_transf_3"/>
    <property type="match status" value="1"/>
</dbReference>
<accession>A0AAD3YCD5</accession>
<dbReference type="PANTHER" id="PTHR48207:SF3">
    <property type="entry name" value="SUCCINATE--HYDROXYMETHYLGLUTARATE COA-TRANSFERASE"/>
    <property type="match status" value="1"/>
</dbReference>
<dbReference type="InterPro" id="IPR050483">
    <property type="entry name" value="CoA-transferase_III_domain"/>
</dbReference>
<proteinExistence type="inferred from homology"/>
<dbReference type="InterPro" id="IPR003673">
    <property type="entry name" value="CoA-Trfase_fam_III"/>
</dbReference>
<name>A0AAD3YCD5_9TREE</name>
<dbReference type="AlphaFoldDB" id="A0AAD3YCD5"/>
<dbReference type="Proteomes" id="UP001222932">
    <property type="component" value="Unassembled WGS sequence"/>
</dbReference>
<dbReference type="Gene3D" id="3.40.50.10540">
    <property type="entry name" value="Crotonobetainyl-coa:carnitine coa-transferase, domain 1"/>
    <property type="match status" value="1"/>
</dbReference>
<dbReference type="InterPro" id="IPR023606">
    <property type="entry name" value="CoA-Trfase_III_dom_1_sf"/>
</dbReference>
<keyword evidence="4" id="KW-1185">Reference proteome</keyword>
<dbReference type="Gene3D" id="3.30.1540.10">
    <property type="entry name" value="formyl-coa transferase, domain 3"/>
    <property type="match status" value="1"/>
</dbReference>
<organism evidence="3 4">
    <name type="scientific">Cutaneotrichosporon spelunceum</name>
    <dbReference type="NCBI Taxonomy" id="1672016"/>
    <lineage>
        <taxon>Eukaryota</taxon>
        <taxon>Fungi</taxon>
        <taxon>Dikarya</taxon>
        <taxon>Basidiomycota</taxon>
        <taxon>Agaricomycotina</taxon>
        <taxon>Tremellomycetes</taxon>
        <taxon>Trichosporonales</taxon>
        <taxon>Trichosporonaceae</taxon>
        <taxon>Cutaneotrichosporon</taxon>
    </lineage>
</organism>
<evidence type="ECO:0000256" key="1">
    <source>
        <dbReference type="ARBA" id="ARBA00008383"/>
    </source>
</evidence>
<evidence type="ECO:0000313" key="4">
    <source>
        <dbReference type="Proteomes" id="UP001222932"/>
    </source>
</evidence>
<dbReference type="EMBL" id="BTCM01000003">
    <property type="protein sequence ID" value="GMK57008.1"/>
    <property type="molecule type" value="Genomic_DNA"/>
</dbReference>
<evidence type="ECO:0008006" key="5">
    <source>
        <dbReference type="Google" id="ProtNLM"/>
    </source>
</evidence>
<reference evidence="3" key="2">
    <citation type="submission" date="2023-06" db="EMBL/GenBank/DDBJ databases">
        <authorList>
            <person name="Kobayashi Y."/>
            <person name="Kayamori A."/>
            <person name="Aoki K."/>
            <person name="Shiwa Y."/>
            <person name="Fujita N."/>
            <person name="Sugita T."/>
            <person name="Iwasaki W."/>
            <person name="Tanaka N."/>
            <person name="Takashima M."/>
        </authorList>
    </citation>
    <scope>NUCLEOTIDE SEQUENCE</scope>
    <source>
        <strain evidence="3">HIS016</strain>
    </source>
</reference>
<sequence length="442" mass="47795">MLAGFRSLRATSSRAGLLRSTYIVSRSFSAVAPGDDRPLSGIKVVDLTRVLAGPTATMMLSDLGADVIKIESPNGDDTRIWAPPEAKLIDGAPRPDLPPESAYFLCANRNKRSVVLNLKNKEAMKVMYKLIEDADVFVENYVPGKLEKFGLGWEQLKKINPRLIYCSVTGYGSTGPYASAPGYDVVIEAEAGLMHITGEKEGPPVKVGVAVTDILTGHYATSGILAALLKRGKTGKGTRVEASLFESQIATLANIGSNYLVAGQEATRWGTSHPSIVPYQVFPTKDGYIMIAGGNDNQFKTLCGPEIFNKPEWLADDRFAANAARVVNRKDLVARITEVLSHKSTDEWTQVIRGKGIPFAPINNIGQTFNHPQAIARKVVEEIDHPRAGKVKIAAAAVSYDGEKPKMYRPPPFLGQHTVEVLEGMGYSAAEIDELKRGGATA</sequence>
<dbReference type="PANTHER" id="PTHR48207">
    <property type="entry name" value="SUCCINATE--HYDROXYMETHYLGLUTARATE COA-TRANSFERASE"/>
    <property type="match status" value="1"/>
</dbReference>
<protein>
    <recommendedName>
        <fullName evidence="5">CAIB/BAIF family enzyme</fullName>
    </recommendedName>
</protein>
<gene>
    <name evidence="3" type="ORF">CspeluHIS016_0308480</name>
</gene>
<comment type="caution">
    <text evidence="3">The sequence shown here is derived from an EMBL/GenBank/DDBJ whole genome shotgun (WGS) entry which is preliminary data.</text>
</comment>
<evidence type="ECO:0000256" key="2">
    <source>
        <dbReference type="ARBA" id="ARBA00022679"/>
    </source>
</evidence>
<dbReference type="GO" id="GO:0005739">
    <property type="term" value="C:mitochondrion"/>
    <property type="evidence" value="ECO:0007669"/>
    <property type="project" value="TreeGrafter"/>
</dbReference>
<dbReference type="GO" id="GO:0047369">
    <property type="term" value="F:succinate-hydroxymethylglutarate CoA-transferase activity"/>
    <property type="evidence" value="ECO:0007669"/>
    <property type="project" value="TreeGrafter"/>
</dbReference>
<dbReference type="SUPFAM" id="SSF89796">
    <property type="entry name" value="CoA-transferase family III (CaiB/BaiF)"/>
    <property type="match status" value="1"/>
</dbReference>
<dbReference type="InterPro" id="IPR044855">
    <property type="entry name" value="CoA-Trfase_III_dom3_sf"/>
</dbReference>